<feature type="compositionally biased region" description="Pro residues" evidence="9">
    <location>
        <begin position="364"/>
        <end position="375"/>
    </location>
</feature>
<dbReference type="EC" id="2.7.13.3" evidence="2"/>
<dbReference type="Pfam" id="PF02518">
    <property type="entry name" value="HATPase_c"/>
    <property type="match status" value="1"/>
</dbReference>
<organism evidence="13 14">
    <name type="scientific">Nocardioides simplex</name>
    <name type="common">Arthrobacter simplex</name>
    <dbReference type="NCBI Taxonomy" id="2045"/>
    <lineage>
        <taxon>Bacteria</taxon>
        <taxon>Bacillati</taxon>
        <taxon>Actinomycetota</taxon>
        <taxon>Actinomycetes</taxon>
        <taxon>Propionibacteriales</taxon>
        <taxon>Nocardioidaceae</taxon>
        <taxon>Pimelobacter</taxon>
    </lineage>
</organism>
<dbReference type="KEGG" id="psim:KR76_27160"/>
<dbReference type="SUPFAM" id="SSF55874">
    <property type="entry name" value="ATPase domain of HSP90 chaperone/DNA topoisomerase II/histidine kinase"/>
    <property type="match status" value="1"/>
</dbReference>
<keyword evidence="10" id="KW-0472">Membrane</keyword>
<dbReference type="AlphaFoldDB" id="A0A0A1DQC1"/>
<dbReference type="GO" id="GO:0016020">
    <property type="term" value="C:membrane"/>
    <property type="evidence" value="ECO:0007669"/>
    <property type="project" value="InterPro"/>
</dbReference>
<accession>A0A0A1DQC1</accession>
<evidence type="ECO:0000259" key="11">
    <source>
        <dbReference type="Pfam" id="PF02518"/>
    </source>
</evidence>
<dbReference type="GO" id="GO:0000155">
    <property type="term" value="F:phosphorelay sensor kinase activity"/>
    <property type="evidence" value="ECO:0007669"/>
    <property type="project" value="InterPro"/>
</dbReference>
<dbReference type="Proteomes" id="UP000030300">
    <property type="component" value="Chromosome"/>
</dbReference>
<evidence type="ECO:0000256" key="9">
    <source>
        <dbReference type="SAM" id="MobiDB-lite"/>
    </source>
</evidence>
<dbReference type="Pfam" id="PF07730">
    <property type="entry name" value="HisKA_3"/>
    <property type="match status" value="1"/>
</dbReference>
<dbReference type="InterPro" id="IPR050482">
    <property type="entry name" value="Sensor_HK_TwoCompSys"/>
</dbReference>
<keyword evidence="8" id="KW-0902">Two-component regulatory system</keyword>
<dbReference type="STRING" id="2045.KR76_27160"/>
<sequence length="428" mass="45881">MNRVTRWLPDAAGGAATFVIGMAEVNRYTYDNAWLAVAVTAGVALAVGLARAQPALALAVAWMTALFQLVTGTRPMLTEVLLAVVAFGCARWGRMPTVWLSGLSVPVAAVVAVLWLSPYEFYQALQIIGIDGIAADAYRTGRFDWRVIGSVVGIALLATPWLLGLALRFAARSEDSRRSQVAAEAQRDQAEEIAQLREEQAQLARDVHDVVGHSLAVILAQAESAQYLEDADTRGLKITMANIATSARSSLDDVRQVLSSTASNGRGQAAPVTRNADLDSLIEGVRASGHEVVTTEVGTPQPLPPELGVVAFRVLQEMLTNAIKHGRRDRPVLVERHWEGDLRIEVRNAIPEETPPLAETQPIAVPPPPPPPPSALPTVAAPTATAGGGQGLDGMRRRLEAVGGHLDVRRRTDPPTFTATAWVPMRSR</sequence>
<keyword evidence="5" id="KW-0547">Nucleotide-binding</keyword>
<comment type="catalytic activity">
    <reaction evidence="1">
        <text>ATP + protein L-histidine = ADP + protein N-phospho-L-histidine.</text>
        <dbReference type="EC" id="2.7.13.3"/>
    </reaction>
</comment>
<dbReference type="PANTHER" id="PTHR24421:SF10">
    <property type="entry name" value="NITRATE_NITRITE SENSOR PROTEIN NARQ"/>
    <property type="match status" value="1"/>
</dbReference>
<dbReference type="GO" id="GO:0005524">
    <property type="term" value="F:ATP binding"/>
    <property type="evidence" value="ECO:0007669"/>
    <property type="project" value="UniProtKB-KW"/>
</dbReference>
<dbReference type="InterPro" id="IPR003594">
    <property type="entry name" value="HATPase_dom"/>
</dbReference>
<evidence type="ECO:0000256" key="2">
    <source>
        <dbReference type="ARBA" id="ARBA00012438"/>
    </source>
</evidence>
<dbReference type="OrthoDB" id="227596at2"/>
<keyword evidence="10" id="KW-0812">Transmembrane</keyword>
<dbReference type="InterPro" id="IPR036890">
    <property type="entry name" value="HATPase_C_sf"/>
</dbReference>
<feature type="transmembrane region" description="Helical" evidence="10">
    <location>
        <begin position="98"/>
        <end position="116"/>
    </location>
</feature>
<evidence type="ECO:0000256" key="6">
    <source>
        <dbReference type="ARBA" id="ARBA00022777"/>
    </source>
</evidence>
<feature type="domain" description="Histidine kinase/HSP90-like ATPase" evidence="11">
    <location>
        <begin position="312"/>
        <end position="424"/>
    </location>
</feature>
<protein>
    <recommendedName>
        <fullName evidence="2">histidine kinase</fullName>
        <ecNumber evidence="2">2.7.13.3</ecNumber>
    </recommendedName>
</protein>
<keyword evidence="14" id="KW-1185">Reference proteome</keyword>
<feature type="region of interest" description="Disordered" evidence="9">
    <location>
        <begin position="358"/>
        <end position="393"/>
    </location>
</feature>
<dbReference type="GO" id="GO:0046983">
    <property type="term" value="F:protein dimerization activity"/>
    <property type="evidence" value="ECO:0007669"/>
    <property type="project" value="InterPro"/>
</dbReference>
<evidence type="ECO:0000256" key="4">
    <source>
        <dbReference type="ARBA" id="ARBA00022679"/>
    </source>
</evidence>
<evidence type="ECO:0000256" key="7">
    <source>
        <dbReference type="ARBA" id="ARBA00022840"/>
    </source>
</evidence>
<evidence type="ECO:0000256" key="10">
    <source>
        <dbReference type="SAM" id="Phobius"/>
    </source>
</evidence>
<name>A0A0A1DQC1_NOCSI</name>
<feature type="compositionally biased region" description="Low complexity" evidence="9">
    <location>
        <begin position="376"/>
        <end position="385"/>
    </location>
</feature>
<evidence type="ECO:0000256" key="3">
    <source>
        <dbReference type="ARBA" id="ARBA00022553"/>
    </source>
</evidence>
<feature type="transmembrane region" description="Helical" evidence="10">
    <location>
        <begin position="147"/>
        <end position="170"/>
    </location>
</feature>
<evidence type="ECO:0000256" key="5">
    <source>
        <dbReference type="ARBA" id="ARBA00022741"/>
    </source>
</evidence>
<proteinExistence type="predicted"/>
<gene>
    <name evidence="13" type="ORF">KR76_27160</name>
</gene>
<dbReference type="EMBL" id="CP009896">
    <property type="protein sequence ID" value="AIY19534.1"/>
    <property type="molecule type" value="Genomic_DNA"/>
</dbReference>
<evidence type="ECO:0000256" key="1">
    <source>
        <dbReference type="ARBA" id="ARBA00000085"/>
    </source>
</evidence>
<dbReference type="eggNOG" id="COG4585">
    <property type="taxonomic scope" value="Bacteria"/>
</dbReference>
<evidence type="ECO:0000256" key="8">
    <source>
        <dbReference type="ARBA" id="ARBA00023012"/>
    </source>
</evidence>
<feature type="domain" description="Signal transduction histidine kinase subgroup 3 dimerisation and phosphoacceptor" evidence="12">
    <location>
        <begin position="199"/>
        <end position="259"/>
    </location>
</feature>
<keyword evidence="10" id="KW-1133">Transmembrane helix</keyword>
<dbReference type="PANTHER" id="PTHR24421">
    <property type="entry name" value="NITRATE/NITRITE SENSOR PROTEIN NARX-RELATED"/>
    <property type="match status" value="1"/>
</dbReference>
<dbReference type="Gene3D" id="3.30.565.10">
    <property type="entry name" value="Histidine kinase-like ATPase, C-terminal domain"/>
    <property type="match status" value="1"/>
</dbReference>
<dbReference type="GeneID" id="96612416"/>
<feature type="transmembrane region" description="Helical" evidence="10">
    <location>
        <begin position="32"/>
        <end position="50"/>
    </location>
</feature>
<keyword evidence="7" id="KW-0067">ATP-binding</keyword>
<keyword evidence="6" id="KW-0418">Kinase</keyword>
<dbReference type="RefSeq" id="WP_038682836.1">
    <property type="nucleotide sequence ID" value="NZ_BJMC01000016.1"/>
</dbReference>
<keyword evidence="4" id="KW-0808">Transferase</keyword>
<dbReference type="HOGENOM" id="CLU_000445_20_1_11"/>
<reference evidence="13 14" key="1">
    <citation type="journal article" date="2015" name="Genome Announc.">
        <title>Complete Genome Sequence of Steroid-Transforming Nocardioides simplex VKM Ac-2033D.</title>
        <authorList>
            <person name="Shtratnikova V.Y."/>
            <person name="Schelkunov M.I."/>
            <person name="Pekov Y.A."/>
            <person name="Fokina V.V."/>
            <person name="Logacheva M.D."/>
            <person name="Sokolov S.L."/>
            <person name="Bragin E.Y."/>
            <person name="Ashapkin V.V."/>
            <person name="Donova M.V."/>
        </authorList>
    </citation>
    <scope>NUCLEOTIDE SEQUENCE [LARGE SCALE GENOMIC DNA]</scope>
    <source>
        <strain evidence="13 14">VKM Ac-2033D</strain>
    </source>
</reference>
<evidence type="ECO:0000313" key="13">
    <source>
        <dbReference type="EMBL" id="AIY19534.1"/>
    </source>
</evidence>
<keyword evidence="3" id="KW-0597">Phosphoprotein</keyword>
<evidence type="ECO:0000259" key="12">
    <source>
        <dbReference type="Pfam" id="PF07730"/>
    </source>
</evidence>
<dbReference type="Gene3D" id="1.20.5.1930">
    <property type="match status" value="1"/>
</dbReference>
<evidence type="ECO:0000313" key="14">
    <source>
        <dbReference type="Proteomes" id="UP000030300"/>
    </source>
</evidence>
<dbReference type="InterPro" id="IPR011712">
    <property type="entry name" value="Sig_transdc_His_kin_sub3_dim/P"/>
</dbReference>